<keyword evidence="7" id="KW-0460">Magnesium</keyword>
<dbReference type="STRING" id="29341.RSJ17_07530"/>
<dbReference type="InterPro" id="IPR036691">
    <property type="entry name" value="Endo/exonu/phosph_ase_sf"/>
</dbReference>
<comment type="cofactor">
    <cofactor evidence="2">
        <name>Mg(2+)</name>
        <dbReference type="ChEBI" id="CHEBI:18420"/>
    </cofactor>
</comment>
<comment type="caution">
    <text evidence="10">The sequence shown here is derived from an EMBL/GenBank/DDBJ whole genome shotgun (WGS) entry which is preliminary data.</text>
</comment>
<keyword evidence="8" id="KW-0234">DNA repair</keyword>
<keyword evidence="9" id="KW-0472">Membrane</keyword>
<dbReference type="GO" id="GO:0046872">
    <property type="term" value="F:metal ion binding"/>
    <property type="evidence" value="ECO:0007669"/>
    <property type="project" value="UniProtKB-KW"/>
</dbReference>
<dbReference type="SUPFAM" id="SSF56219">
    <property type="entry name" value="DNase I-like"/>
    <property type="match status" value="1"/>
</dbReference>
<evidence type="ECO:0000256" key="3">
    <source>
        <dbReference type="ARBA" id="ARBA00022722"/>
    </source>
</evidence>
<evidence type="ECO:0000256" key="4">
    <source>
        <dbReference type="ARBA" id="ARBA00022723"/>
    </source>
</evidence>
<evidence type="ECO:0000256" key="7">
    <source>
        <dbReference type="ARBA" id="ARBA00022842"/>
    </source>
</evidence>
<dbReference type="InterPro" id="IPR051547">
    <property type="entry name" value="TDP2-like"/>
</dbReference>
<evidence type="ECO:0000313" key="10">
    <source>
        <dbReference type="EMBL" id="KIE44377.1"/>
    </source>
</evidence>
<evidence type="ECO:0000256" key="8">
    <source>
        <dbReference type="ARBA" id="ARBA00023204"/>
    </source>
</evidence>
<proteinExistence type="predicted"/>
<evidence type="ECO:0000256" key="1">
    <source>
        <dbReference type="ARBA" id="ARBA00001936"/>
    </source>
</evidence>
<keyword evidence="9" id="KW-0812">Transmembrane</keyword>
<comment type="cofactor">
    <cofactor evidence="1">
        <name>Mn(2+)</name>
        <dbReference type="ChEBI" id="CHEBI:29035"/>
    </cofactor>
</comment>
<evidence type="ECO:0000313" key="11">
    <source>
        <dbReference type="Proteomes" id="UP000031366"/>
    </source>
</evidence>
<evidence type="ECO:0000256" key="6">
    <source>
        <dbReference type="ARBA" id="ARBA00022801"/>
    </source>
</evidence>
<protein>
    <submittedName>
        <fullName evidence="10">Endonuclease/Exonuclease/phosphatase family protein</fullName>
    </submittedName>
</protein>
<organism evidence="10 11">
    <name type="scientific">Clostridium argentinense CDC 2741</name>
    <dbReference type="NCBI Taxonomy" id="1418104"/>
    <lineage>
        <taxon>Bacteria</taxon>
        <taxon>Bacillati</taxon>
        <taxon>Bacillota</taxon>
        <taxon>Clostridia</taxon>
        <taxon>Eubacteriales</taxon>
        <taxon>Clostridiaceae</taxon>
        <taxon>Clostridium</taxon>
    </lineage>
</organism>
<evidence type="ECO:0000256" key="2">
    <source>
        <dbReference type="ARBA" id="ARBA00001946"/>
    </source>
</evidence>
<keyword evidence="4" id="KW-0479">Metal-binding</keyword>
<evidence type="ECO:0000256" key="9">
    <source>
        <dbReference type="SAM" id="Phobius"/>
    </source>
</evidence>
<dbReference type="PANTHER" id="PTHR15822:SF4">
    <property type="entry name" value="TYROSYL-DNA PHOSPHODIESTERASE 2"/>
    <property type="match status" value="1"/>
</dbReference>
<dbReference type="GO" id="GO:0006281">
    <property type="term" value="P:DNA repair"/>
    <property type="evidence" value="ECO:0007669"/>
    <property type="project" value="UniProtKB-KW"/>
</dbReference>
<keyword evidence="9" id="KW-1133">Transmembrane helix</keyword>
<dbReference type="AlphaFoldDB" id="A0A0C1QTR7"/>
<dbReference type="EMBL" id="AYSO01000020">
    <property type="protein sequence ID" value="KIE44377.1"/>
    <property type="molecule type" value="Genomic_DNA"/>
</dbReference>
<gene>
    <name evidence="10" type="ORF">U732_950</name>
</gene>
<sequence length="353" mass="40675">MENKFLKWLLCAAIVVGILIIGYFVFMTITDYKPEKILEIKIENNKEEQAKLNSPMTVMTYNIGYCGMDKDVDFFMDGGKESRSLNKEKTIENLEESFKIIEKEDPTFIFLQEVDKKATRSYKIDQYDYFTNNLNGYSSSFAINYKVPWVPVPIKKPHGNVLAGLANFSKLAVDKSVRYDLPGKESWPRQLADLDRCILINRIPVENGKELILINLHLSAYDKGGKIRKQQLDFLSSFLQEEYKKGNYIIAGGDFNHQIPGSEVSIFKTTEEWPEWLQSIPKDFQPEGFRWSFDEENPTARAVAKPYKKGETFTTIIDGFLISDNVEDISTKAKNLDFTYSDHNPVILNFKLK</sequence>
<keyword evidence="10" id="KW-0269">Exonuclease</keyword>
<name>A0A0C1QTR7_9CLOT</name>
<dbReference type="OrthoDB" id="7616949at2"/>
<dbReference type="GO" id="GO:0004527">
    <property type="term" value="F:exonuclease activity"/>
    <property type="evidence" value="ECO:0007669"/>
    <property type="project" value="UniProtKB-KW"/>
</dbReference>
<dbReference type="Proteomes" id="UP000031366">
    <property type="component" value="Unassembled WGS sequence"/>
</dbReference>
<keyword evidence="5" id="KW-0227">DNA damage</keyword>
<keyword evidence="3" id="KW-0540">Nuclease</keyword>
<reference evidence="10 11" key="1">
    <citation type="journal article" date="2015" name="Infect. Genet. Evol.">
        <title>Genomic sequences of six botulinum neurotoxin-producing strains representing three clostridial species illustrate the mobility and diversity of botulinum neurotoxin genes.</title>
        <authorList>
            <person name="Smith T.J."/>
            <person name="Hill K.K."/>
            <person name="Xie G."/>
            <person name="Foley B.T."/>
            <person name="Williamson C.H."/>
            <person name="Foster J.T."/>
            <person name="Johnson S.L."/>
            <person name="Chertkov O."/>
            <person name="Teshima H."/>
            <person name="Gibbons H.S."/>
            <person name="Johnsky L.A."/>
            <person name="Karavis M.A."/>
            <person name="Smith L.A."/>
        </authorList>
    </citation>
    <scope>NUCLEOTIDE SEQUENCE [LARGE SCALE GENOMIC DNA]</scope>
    <source>
        <strain evidence="10 11">CDC 2741</strain>
    </source>
</reference>
<accession>A0A0C1QTR7</accession>
<dbReference type="GO" id="GO:0004519">
    <property type="term" value="F:endonuclease activity"/>
    <property type="evidence" value="ECO:0007669"/>
    <property type="project" value="UniProtKB-KW"/>
</dbReference>
<evidence type="ECO:0000256" key="5">
    <source>
        <dbReference type="ARBA" id="ARBA00022763"/>
    </source>
</evidence>
<keyword evidence="6" id="KW-0378">Hydrolase</keyword>
<keyword evidence="11" id="KW-1185">Reference proteome</keyword>
<dbReference type="PANTHER" id="PTHR15822">
    <property type="entry name" value="TRAF AND TNF RECEPTOR-ASSOCIATED PROTEIN"/>
    <property type="match status" value="1"/>
</dbReference>
<feature type="transmembrane region" description="Helical" evidence="9">
    <location>
        <begin position="6"/>
        <end position="26"/>
    </location>
</feature>
<dbReference type="RefSeq" id="WP_039637135.1">
    <property type="nucleotide sequence ID" value="NZ_AYSO01000020.1"/>
</dbReference>
<keyword evidence="10" id="KW-0255">Endonuclease</keyword>
<dbReference type="Gene3D" id="3.60.10.10">
    <property type="entry name" value="Endonuclease/exonuclease/phosphatase"/>
    <property type="match status" value="1"/>
</dbReference>